<sequence>MHYVPETNEQRAENGDELLAVFIRQTARIGDVFADGDRAEVGRMMAVAYNGGRIQMDSVDTLISDLIADMYHGADGIVSPGSLLGAALMELSQDVNLVPALCAMGEEGRPGLYANAVAAVLAYADRVGVCTGYVTDTAYTHWAAETEEARFMQVRAERYGRS</sequence>
<dbReference type="EMBL" id="JBEXZR010000076">
    <property type="protein sequence ID" value="MEU0712663.1"/>
    <property type="molecule type" value="Genomic_DNA"/>
</dbReference>
<gene>
    <name evidence="1" type="ORF">ABZ508_35470</name>
</gene>
<organism evidence="1 2">
    <name type="scientific">Streptomyces lavendulocolor</name>
    <dbReference type="NCBI Taxonomy" id="67316"/>
    <lineage>
        <taxon>Bacteria</taxon>
        <taxon>Bacillati</taxon>
        <taxon>Actinomycetota</taxon>
        <taxon>Actinomycetes</taxon>
        <taxon>Kitasatosporales</taxon>
        <taxon>Streptomycetaceae</taxon>
        <taxon>Streptomyces</taxon>
    </lineage>
</organism>
<name>A0ABV2WH41_9ACTN</name>
<evidence type="ECO:0000313" key="2">
    <source>
        <dbReference type="Proteomes" id="UP001550378"/>
    </source>
</evidence>
<evidence type="ECO:0000313" key="1">
    <source>
        <dbReference type="EMBL" id="MEU0712663.1"/>
    </source>
</evidence>
<dbReference type="RefSeq" id="WP_359659677.1">
    <property type="nucleotide sequence ID" value="NZ_JBEXZP010000673.1"/>
</dbReference>
<accession>A0ABV2WH41</accession>
<proteinExistence type="predicted"/>
<reference evidence="1 2" key="1">
    <citation type="submission" date="2024-06" db="EMBL/GenBank/DDBJ databases">
        <title>The Natural Products Discovery Center: Release of the First 8490 Sequenced Strains for Exploring Actinobacteria Biosynthetic Diversity.</title>
        <authorList>
            <person name="Kalkreuter E."/>
            <person name="Kautsar S.A."/>
            <person name="Yang D."/>
            <person name="Bader C.D."/>
            <person name="Teijaro C.N."/>
            <person name="Fluegel L."/>
            <person name="Davis C.M."/>
            <person name="Simpson J.R."/>
            <person name="Lauterbach L."/>
            <person name="Steele A.D."/>
            <person name="Gui C."/>
            <person name="Meng S."/>
            <person name="Li G."/>
            <person name="Viehrig K."/>
            <person name="Ye F."/>
            <person name="Su P."/>
            <person name="Kiefer A.F."/>
            <person name="Nichols A."/>
            <person name="Cepeda A.J."/>
            <person name="Yan W."/>
            <person name="Fan B."/>
            <person name="Jiang Y."/>
            <person name="Adhikari A."/>
            <person name="Zheng C.-J."/>
            <person name="Schuster L."/>
            <person name="Cowan T.M."/>
            <person name="Smanski M.J."/>
            <person name="Chevrette M.G."/>
            <person name="De Carvalho L.P.S."/>
            <person name="Shen B."/>
        </authorList>
    </citation>
    <scope>NUCLEOTIDE SEQUENCE [LARGE SCALE GENOMIC DNA]</scope>
    <source>
        <strain evidence="1 2">NPDC006337</strain>
    </source>
</reference>
<comment type="caution">
    <text evidence="1">The sequence shown here is derived from an EMBL/GenBank/DDBJ whole genome shotgun (WGS) entry which is preliminary data.</text>
</comment>
<dbReference type="Proteomes" id="UP001550378">
    <property type="component" value="Unassembled WGS sequence"/>
</dbReference>
<keyword evidence="2" id="KW-1185">Reference proteome</keyword>
<protein>
    <submittedName>
        <fullName evidence="1">Uncharacterized protein</fullName>
    </submittedName>
</protein>